<protein>
    <recommendedName>
        <fullName evidence="3">nucleoside-diphosphate kinase</fullName>
        <ecNumber evidence="3">2.7.4.6</ecNumber>
    </recommendedName>
</protein>
<comment type="similarity">
    <text evidence="2 11 12">Belongs to the NDK family.</text>
</comment>
<evidence type="ECO:0000313" key="14">
    <source>
        <dbReference type="EMBL" id="OGF74501.1"/>
    </source>
</evidence>
<dbReference type="Pfam" id="PF00334">
    <property type="entry name" value="NDK"/>
    <property type="match status" value="1"/>
</dbReference>
<name>A0A1F5WGU8_9BACT</name>
<sequence length="172" mass="19403">MNKQVHLERTLVLLKPDAIHRGIVGEILHRFERVGAKMTGLKLLVSERDTAMKHYGEDLARRRGEVVRQRMIAMLTSGSIIAIVFEGVDMVEVARKLVGATEPKNAVPGTIRGDFAHVSYRYADEKGIGIFNLIHASASPEEAEAEIAVWFKQEELVIHNPDYTHYTLREED</sequence>
<comment type="cofactor">
    <cofactor evidence="1">
        <name>Mg(2+)</name>
        <dbReference type="ChEBI" id="CHEBI:18420"/>
    </cofactor>
</comment>
<evidence type="ECO:0000256" key="5">
    <source>
        <dbReference type="ARBA" id="ARBA00022723"/>
    </source>
</evidence>
<feature type="domain" description="Nucleoside diphosphate kinase-like" evidence="13">
    <location>
        <begin position="7"/>
        <end position="158"/>
    </location>
</feature>
<dbReference type="GO" id="GO:0046872">
    <property type="term" value="F:metal ion binding"/>
    <property type="evidence" value="ECO:0007669"/>
    <property type="project" value="UniProtKB-KW"/>
</dbReference>
<dbReference type="InterPro" id="IPR036850">
    <property type="entry name" value="NDK-like_dom_sf"/>
</dbReference>
<evidence type="ECO:0000259" key="13">
    <source>
        <dbReference type="SMART" id="SM00562"/>
    </source>
</evidence>
<dbReference type="GO" id="GO:0006241">
    <property type="term" value="P:CTP biosynthetic process"/>
    <property type="evidence" value="ECO:0007669"/>
    <property type="project" value="InterPro"/>
</dbReference>
<evidence type="ECO:0000256" key="9">
    <source>
        <dbReference type="ARBA" id="ARBA00022842"/>
    </source>
</evidence>
<dbReference type="InterPro" id="IPR034907">
    <property type="entry name" value="NDK-like_dom"/>
</dbReference>
<dbReference type="FunFam" id="3.30.70.141:FF:000017">
    <property type="entry name" value="Nucleoside diphosphate kinase"/>
    <property type="match status" value="1"/>
</dbReference>
<dbReference type="PANTHER" id="PTHR11349">
    <property type="entry name" value="NUCLEOSIDE DIPHOSPHATE KINASE"/>
    <property type="match status" value="1"/>
</dbReference>
<comment type="caution">
    <text evidence="11">Lacks conserved residue(s) required for the propagation of feature annotation.</text>
</comment>
<evidence type="ECO:0000256" key="6">
    <source>
        <dbReference type="ARBA" id="ARBA00022741"/>
    </source>
</evidence>
<evidence type="ECO:0000256" key="10">
    <source>
        <dbReference type="ARBA" id="ARBA00023080"/>
    </source>
</evidence>
<evidence type="ECO:0000256" key="1">
    <source>
        <dbReference type="ARBA" id="ARBA00001946"/>
    </source>
</evidence>
<keyword evidence="7" id="KW-0418">Kinase</keyword>
<evidence type="ECO:0000256" key="7">
    <source>
        <dbReference type="ARBA" id="ARBA00022777"/>
    </source>
</evidence>
<dbReference type="GO" id="GO:0005524">
    <property type="term" value="F:ATP binding"/>
    <property type="evidence" value="ECO:0007669"/>
    <property type="project" value="UniProtKB-KW"/>
</dbReference>
<dbReference type="Gene3D" id="3.30.70.141">
    <property type="entry name" value="Nucleoside diphosphate kinase-like domain"/>
    <property type="match status" value="1"/>
</dbReference>
<keyword evidence="9" id="KW-0460">Magnesium</keyword>
<evidence type="ECO:0000256" key="3">
    <source>
        <dbReference type="ARBA" id="ARBA00012966"/>
    </source>
</evidence>
<evidence type="ECO:0000256" key="11">
    <source>
        <dbReference type="PROSITE-ProRule" id="PRU00706"/>
    </source>
</evidence>
<keyword evidence="10" id="KW-0546">Nucleotide metabolism</keyword>
<dbReference type="CDD" id="cd04413">
    <property type="entry name" value="NDPk_I"/>
    <property type="match status" value="1"/>
</dbReference>
<keyword evidence="5" id="KW-0479">Metal-binding</keyword>
<dbReference type="GO" id="GO:0006228">
    <property type="term" value="P:UTP biosynthetic process"/>
    <property type="evidence" value="ECO:0007669"/>
    <property type="project" value="InterPro"/>
</dbReference>
<dbReference type="SUPFAM" id="SSF54919">
    <property type="entry name" value="Nucleoside diphosphate kinase, NDK"/>
    <property type="match status" value="1"/>
</dbReference>
<comment type="caution">
    <text evidence="14">The sequence shown here is derived from an EMBL/GenBank/DDBJ whole genome shotgun (WGS) entry which is preliminary data.</text>
</comment>
<dbReference type="AlphaFoldDB" id="A0A1F5WGU8"/>
<dbReference type="GO" id="GO:0004550">
    <property type="term" value="F:nucleoside diphosphate kinase activity"/>
    <property type="evidence" value="ECO:0007669"/>
    <property type="project" value="UniProtKB-EC"/>
</dbReference>
<dbReference type="EC" id="2.7.4.6" evidence="3"/>
<reference evidence="14 15" key="1">
    <citation type="journal article" date="2016" name="Nat. Commun.">
        <title>Thousands of microbial genomes shed light on interconnected biogeochemical processes in an aquifer system.</title>
        <authorList>
            <person name="Anantharaman K."/>
            <person name="Brown C.T."/>
            <person name="Hug L.A."/>
            <person name="Sharon I."/>
            <person name="Castelle C.J."/>
            <person name="Probst A.J."/>
            <person name="Thomas B.C."/>
            <person name="Singh A."/>
            <person name="Wilkins M.J."/>
            <person name="Karaoz U."/>
            <person name="Brodie E.L."/>
            <person name="Williams K.H."/>
            <person name="Hubbard S.S."/>
            <person name="Banfield J.F."/>
        </authorList>
    </citation>
    <scope>NUCLEOTIDE SEQUENCE [LARGE SCALE GENOMIC DNA]</scope>
</reference>
<gene>
    <name evidence="14" type="ORF">A3J56_01010</name>
</gene>
<evidence type="ECO:0000256" key="12">
    <source>
        <dbReference type="RuleBase" id="RU004011"/>
    </source>
</evidence>
<evidence type="ECO:0000256" key="8">
    <source>
        <dbReference type="ARBA" id="ARBA00022840"/>
    </source>
</evidence>
<evidence type="ECO:0000313" key="15">
    <source>
        <dbReference type="Proteomes" id="UP000178406"/>
    </source>
</evidence>
<dbReference type="GO" id="GO:0006183">
    <property type="term" value="P:GTP biosynthetic process"/>
    <property type="evidence" value="ECO:0007669"/>
    <property type="project" value="InterPro"/>
</dbReference>
<keyword evidence="8" id="KW-0067">ATP-binding</keyword>
<organism evidence="14 15">
    <name type="scientific">Candidatus Giovannonibacteria bacterium RIFCSPHIGHO2_02_FULL_46_20</name>
    <dbReference type="NCBI Taxonomy" id="1798338"/>
    <lineage>
        <taxon>Bacteria</taxon>
        <taxon>Candidatus Giovannoniibacteriota</taxon>
    </lineage>
</organism>
<dbReference type="STRING" id="1798338.A3J56_01010"/>
<evidence type="ECO:0000256" key="4">
    <source>
        <dbReference type="ARBA" id="ARBA00022679"/>
    </source>
</evidence>
<dbReference type="InterPro" id="IPR001564">
    <property type="entry name" value="Nucleoside_diP_kinase"/>
</dbReference>
<keyword evidence="6" id="KW-0547">Nucleotide-binding</keyword>
<dbReference type="SMART" id="SM00562">
    <property type="entry name" value="NDK"/>
    <property type="match status" value="1"/>
</dbReference>
<evidence type="ECO:0000256" key="2">
    <source>
        <dbReference type="ARBA" id="ARBA00008142"/>
    </source>
</evidence>
<dbReference type="Proteomes" id="UP000178406">
    <property type="component" value="Unassembled WGS sequence"/>
</dbReference>
<accession>A0A1F5WGU8</accession>
<dbReference type="PRINTS" id="PR01243">
    <property type="entry name" value="NUCDPKINASE"/>
</dbReference>
<proteinExistence type="inferred from homology"/>
<dbReference type="PROSITE" id="PS51374">
    <property type="entry name" value="NDPK_LIKE"/>
    <property type="match status" value="1"/>
</dbReference>
<keyword evidence="4" id="KW-0808">Transferase</keyword>
<dbReference type="EMBL" id="MFHQ01000017">
    <property type="protein sequence ID" value="OGF74501.1"/>
    <property type="molecule type" value="Genomic_DNA"/>
</dbReference>